<dbReference type="GO" id="GO:0016787">
    <property type="term" value="F:hydrolase activity"/>
    <property type="evidence" value="ECO:0007669"/>
    <property type="project" value="UniProtKB-KW"/>
</dbReference>
<dbReference type="PANTHER" id="PTHR46072">
    <property type="entry name" value="AMIDASE-RELATED-RELATED"/>
    <property type="match status" value="1"/>
</dbReference>
<feature type="binding site" evidence="4">
    <location>
        <position position="195"/>
    </location>
    <ligand>
        <name>substrate</name>
    </ligand>
</feature>
<dbReference type="PANTHER" id="PTHR46072:SF8">
    <property type="entry name" value="AMIDASE DOMAIN-CONTAINING PROTEIN"/>
    <property type="match status" value="1"/>
</dbReference>
<dbReference type="Gene3D" id="3.90.1300.10">
    <property type="entry name" value="Amidase signature (AS) domain"/>
    <property type="match status" value="1"/>
</dbReference>
<keyword evidence="7" id="KW-1185">Reference proteome</keyword>
<organism evidence="6 7">
    <name type="scientific">Phialocephala subalpina</name>
    <dbReference type="NCBI Taxonomy" id="576137"/>
    <lineage>
        <taxon>Eukaryota</taxon>
        <taxon>Fungi</taxon>
        <taxon>Dikarya</taxon>
        <taxon>Ascomycota</taxon>
        <taxon>Pezizomycotina</taxon>
        <taxon>Leotiomycetes</taxon>
        <taxon>Helotiales</taxon>
        <taxon>Mollisiaceae</taxon>
        <taxon>Phialocephala</taxon>
        <taxon>Phialocephala fortinii species complex</taxon>
    </lineage>
</organism>
<proteinExistence type="inferred from homology"/>
<dbReference type="Proteomes" id="UP000184330">
    <property type="component" value="Unassembled WGS sequence"/>
</dbReference>
<evidence type="ECO:0000256" key="4">
    <source>
        <dbReference type="PIRSR" id="PIRSR001221-2"/>
    </source>
</evidence>
<keyword evidence="2" id="KW-0378">Hydrolase</keyword>
<feature type="domain" description="Amidase" evidence="5">
    <location>
        <begin position="82"/>
        <end position="541"/>
    </location>
</feature>
<dbReference type="AlphaFoldDB" id="A0A1L7WSP6"/>
<feature type="active site" description="Charge relay system" evidence="3">
    <location>
        <position position="137"/>
    </location>
</feature>
<feature type="active site" description="Acyl-ester intermediate" evidence="3">
    <location>
        <position position="245"/>
    </location>
</feature>
<dbReference type="EMBL" id="FJOG01000007">
    <property type="protein sequence ID" value="CZR55783.1"/>
    <property type="molecule type" value="Genomic_DNA"/>
</dbReference>
<evidence type="ECO:0000256" key="3">
    <source>
        <dbReference type="PIRSR" id="PIRSR001221-1"/>
    </source>
</evidence>
<feature type="active site" description="Charge relay system" evidence="3">
    <location>
        <position position="221"/>
    </location>
</feature>
<reference evidence="6 7" key="1">
    <citation type="submission" date="2016-03" db="EMBL/GenBank/DDBJ databases">
        <authorList>
            <person name="Ploux O."/>
        </authorList>
    </citation>
    <scope>NUCLEOTIDE SEQUENCE [LARGE SCALE GENOMIC DNA]</scope>
    <source>
        <strain evidence="6 7">UAMH 11012</strain>
    </source>
</reference>
<comment type="similarity">
    <text evidence="1">Belongs to the amidase family.</text>
</comment>
<evidence type="ECO:0000259" key="5">
    <source>
        <dbReference type="Pfam" id="PF01425"/>
    </source>
</evidence>
<dbReference type="SUPFAM" id="SSF75304">
    <property type="entry name" value="Amidase signature (AS) enzymes"/>
    <property type="match status" value="1"/>
</dbReference>
<sequence>MRESHLPNWQRIASMKRAAIHDSIPKQWLLDNGTLQRCKEQKKLTGSFIEGLLDPETVEITTLDSVDIVEKIRSGNFTSLQVMRAFCWRAAISHQLNGCLLEYFCDDAMIRAEQLDDYYAKHNKTVGPLHGLPLSLKDQFHVQGVDTSMGYVGWLNSYEGRKGTGKEKVVESELIRELRSLGGIPFCKTSPVQTLWFGETNNNIMGYSKNPVNQGLSSGGSSGGEGALQAMKGSPIGAGTDIGGSVSIPASFCGLYSIKPSHGRISYQEAANSSPGQMIINSVVGFMSSSPRSLQLMMASLMSTKPWMHDPEIVKMPWRDSEELRQRDQLCFGIFASDGIVSPHPPIARALQMTVEALEAEGHKVIIWNPPSHSEASKIHSAFTDADGGADVHQQLKLSGEPLIPELRPYFANGPVPPMPLLDFYDLCLKRKDYRRRYLEYWMSTLNQTGTGRPVDGVILPVAPTAAVIPAYASTTNVLDFTAVVIPVTTADSKIDVFNHSYRPLNELDRQNWQAYDPEKYDGAPCGIQVMGRRLEEEKMLSISQIIADALHNYKQQSSQM</sequence>
<dbReference type="OrthoDB" id="6428749at2759"/>
<feature type="binding site" evidence="4">
    <location>
        <position position="221"/>
    </location>
    <ligand>
        <name>substrate</name>
    </ligand>
</feature>
<dbReference type="Pfam" id="PF01425">
    <property type="entry name" value="Amidase"/>
    <property type="match status" value="1"/>
</dbReference>
<dbReference type="STRING" id="576137.A0A1L7WSP6"/>
<dbReference type="InterPro" id="IPR036928">
    <property type="entry name" value="AS_sf"/>
</dbReference>
<dbReference type="PIRSF" id="PIRSF001221">
    <property type="entry name" value="Amidase_fungi"/>
    <property type="match status" value="1"/>
</dbReference>
<accession>A0A1L7WSP6</accession>
<name>A0A1L7WSP6_9HELO</name>
<gene>
    <name evidence="6" type="ORF">PAC_05671</name>
</gene>
<evidence type="ECO:0000313" key="7">
    <source>
        <dbReference type="Proteomes" id="UP000184330"/>
    </source>
</evidence>
<protein>
    <submittedName>
        <fullName evidence="6">Related to general amidase</fullName>
    </submittedName>
</protein>
<dbReference type="InterPro" id="IPR023631">
    <property type="entry name" value="Amidase_dom"/>
</dbReference>
<evidence type="ECO:0000313" key="6">
    <source>
        <dbReference type="EMBL" id="CZR55783.1"/>
    </source>
</evidence>
<feature type="binding site" evidence="4">
    <location>
        <begin position="242"/>
        <end position="245"/>
    </location>
    <ligand>
        <name>substrate</name>
    </ligand>
</feature>
<evidence type="ECO:0000256" key="2">
    <source>
        <dbReference type="ARBA" id="ARBA00022801"/>
    </source>
</evidence>
<evidence type="ECO:0000256" key="1">
    <source>
        <dbReference type="ARBA" id="ARBA00009199"/>
    </source>
</evidence>